<dbReference type="PANTHER" id="PTHR40743">
    <property type="entry name" value="NUCLEOTIDE-DIPHOSPHO-SUGAR TRANSFERASE CONTAINING PROTEIN"/>
    <property type="match status" value="1"/>
</dbReference>
<dbReference type="InterPro" id="IPR029044">
    <property type="entry name" value="Nucleotide-diphossugar_trans"/>
</dbReference>
<dbReference type="InterPro" id="IPR001173">
    <property type="entry name" value="Glyco_trans_2-like"/>
</dbReference>
<sequence length="254" mass="29369">MFSIVTPNRNRLEHLKQALPSWQRAHLISEIVIVDYGSDHPIKLEEFSAADKVKLVRVEGAVDWRIGHATNIGIDFATNERILKLDSDIVLDDERCLEKIDLTGCFYRGHFQTSVPNGEAIFLKDHWRTIGGYHEWLSGYGFDDSDFYIRLRANALAEVYLPTALLHTIPHSQELRGSYRSIYRFGSIDHAETRADFDLRKNTLLSFMQKWQQSLRTPYAVLSEESQYITVRSEHVRDRSTPQDAIAERSARFI</sequence>
<dbReference type="RefSeq" id="WP_115692149.1">
    <property type="nucleotide sequence ID" value="NZ_CP031417.1"/>
</dbReference>
<dbReference type="Pfam" id="PF00535">
    <property type="entry name" value="Glycos_transf_2"/>
    <property type="match status" value="1"/>
</dbReference>
<dbReference type="InterPro" id="IPR027791">
    <property type="entry name" value="Galactosyl_T_C"/>
</dbReference>
<keyword evidence="5" id="KW-1185">Reference proteome</keyword>
<reference evidence="4 5" key="1">
    <citation type="submission" date="2018-07" db="EMBL/GenBank/DDBJ databases">
        <authorList>
            <person name="Quirk P.G."/>
            <person name="Krulwich T.A."/>
        </authorList>
    </citation>
    <scope>NUCLEOTIDE SEQUENCE [LARGE SCALE GENOMIC DNA]</scope>
    <source>
        <strain evidence="4 5">CC-BB4</strain>
    </source>
</reference>
<accession>A0A345ZXX3</accession>
<keyword evidence="1 4" id="KW-0808">Transferase</keyword>
<protein>
    <submittedName>
        <fullName evidence="4">Glycosyltransferase</fullName>
    </submittedName>
</protein>
<evidence type="ECO:0000259" key="3">
    <source>
        <dbReference type="Pfam" id="PF02709"/>
    </source>
</evidence>
<dbReference type="Proteomes" id="UP000254889">
    <property type="component" value="Chromosome"/>
</dbReference>
<feature type="domain" description="Galactosyltransferase C-terminal" evidence="3">
    <location>
        <begin position="118"/>
        <end position="157"/>
    </location>
</feature>
<evidence type="ECO:0000259" key="2">
    <source>
        <dbReference type="Pfam" id="PF00535"/>
    </source>
</evidence>
<gene>
    <name evidence="4" type="ORF">DW352_15310</name>
</gene>
<dbReference type="Pfam" id="PF02709">
    <property type="entry name" value="Glyco_transf_7C"/>
    <property type="match status" value="1"/>
</dbReference>
<proteinExistence type="predicted"/>
<evidence type="ECO:0000256" key="1">
    <source>
        <dbReference type="ARBA" id="ARBA00022679"/>
    </source>
</evidence>
<evidence type="ECO:0000313" key="4">
    <source>
        <dbReference type="EMBL" id="AXK81770.1"/>
    </source>
</evidence>
<dbReference type="AlphaFoldDB" id="A0A345ZXX3"/>
<dbReference type="KEGG" id="ptaw:DW352_15310"/>
<organism evidence="4 5">
    <name type="scientific">Pseudolabrys taiwanensis</name>
    <dbReference type="NCBI Taxonomy" id="331696"/>
    <lineage>
        <taxon>Bacteria</taxon>
        <taxon>Pseudomonadati</taxon>
        <taxon>Pseudomonadota</taxon>
        <taxon>Alphaproteobacteria</taxon>
        <taxon>Hyphomicrobiales</taxon>
        <taxon>Xanthobacteraceae</taxon>
        <taxon>Pseudolabrys</taxon>
    </lineage>
</organism>
<feature type="domain" description="Glycosyltransferase 2-like" evidence="2">
    <location>
        <begin position="3"/>
        <end position="99"/>
    </location>
</feature>
<name>A0A345ZXX3_9HYPH</name>
<evidence type="ECO:0000313" key="5">
    <source>
        <dbReference type="Proteomes" id="UP000254889"/>
    </source>
</evidence>
<dbReference type="EMBL" id="CP031417">
    <property type="protein sequence ID" value="AXK81770.1"/>
    <property type="molecule type" value="Genomic_DNA"/>
</dbReference>
<dbReference type="PANTHER" id="PTHR40743:SF1">
    <property type="entry name" value="POSSIBLE GLYCOSYLTRANSFERASE"/>
    <property type="match status" value="1"/>
</dbReference>
<dbReference type="SUPFAM" id="SSF53448">
    <property type="entry name" value="Nucleotide-diphospho-sugar transferases"/>
    <property type="match status" value="1"/>
</dbReference>
<dbReference type="Gene3D" id="3.90.550.10">
    <property type="entry name" value="Spore Coat Polysaccharide Biosynthesis Protein SpsA, Chain A"/>
    <property type="match status" value="1"/>
</dbReference>
<dbReference type="OrthoDB" id="7819757at2"/>
<dbReference type="GO" id="GO:0016740">
    <property type="term" value="F:transferase activity"/>
    <property type="evidence" value="ECO:0007669"/>
    <property type="project" value="UniProtKB-KW"/>
</dbReference>